<evidence type="ECO:0000313" key="7">
    <source>
        <dbReference type="Proteomes" id="UP000469890"/>
    </source>
</evidence>
<evidence type="ECO:0000256" key="1">
    <source>
        <dbReference type="ARBA" id="ARBA00002307"/>
    </source>
</evidence>
<sequence>MIIASPAKKEISIPLQPMTSVSSSTTTASNNNNNNNPKINLVAEETAVDIVTVNARNGKSDYIVQVFGQTSVFHSQVEETLSIKTTRPGFPETRTLSCEAFIHNDTVFLSSPFVGQNAGLLNWADGEFQSCITHLIELAEEKTGCSALVVSIDRHNYKDTLSTMLRAFMYLGFEMIDPAIYGQEAGYVLVGYEL</sequence>
<keyword evidence="4" id="KW-0688">Ribosomal frameshifting</keyword>
<dbReference type="Proteomes" id="UP000469890">
    <property type="component" value="Unassembled WGS sequence"/>
</dbReference>
<organism evidence="6 7">
    <name type="scientific">Mucor circinelloides f. lusitanicus</name>
    <name type="common">Mucor racemosus var. lusitanicus</name>
    <dbReference type="NCBI Taxonomy" id="29924"/>
    <lineage>
        <taxon>Eukaryota</taxon>
        <taxon>Fungi</taxon>
        <taxon>Fungi incertae sedis</taxon>
        <taxon>Mucoromycota</taxon>
        <taxon>Mucoromycotina</taxon>
        <taxon>Mucoromycetes</taxon>
        <taxon>Mucorales</taxon>
        <taxon>Mucorineae</taxon>
        <taxon>Mucoraceae</taxon>
        <taxon>Mucor</taxon>
    </lineage>
</organism>
<dbReference type="InterPro" id="IPR002993">
    <property type="entry name" value="ODC_AZ"/>
</dbReference>
<evidence type="ECO:0008006" key="8">
    <source>
        <dbReference type="Google" id="ProtNLM"/>
    </source>
</evidence>
<dbReference type="InterPro" id="IPR016181">
    <property type="entry name" value="Acyl_CoA_acyltransferase"/>
</dbReference>
<comment type="caution">
    <text evidence="6">The sequence shown here is derived from an EMBL/GenBank/DDBJ whole genome shotgun (WGS) entry which is preliminary data.</text>
</comment>
<dbReference type="GO" id="GO:0008073">
    <property type="term" value="F:ornithine decarboxylase inhibitor activity"/>
    <property type="evidence" value="ECO:0007669"/>
    <property type="project" value="InterPro"/>
</dbReference>
<comment type="subunit">
    <text evidence="3">Interacts with ODC and thereby sterically blocks ODC homodimerization.</text>
</comment>
<feature type="region of interest" description="Disordered" evidence="5">
    <location>
        <begin position="17"/>
        <end position="38"/>
    </location>
</feature>
<dbReference type="Pfam" id="PF02100">
    <property type="entry name" value="ODC_AZ"/>
    <property type="match status" value="1"/>
</dbReference>
<dbReference type="Gene3D" id="3.40.630.60">
    <property type="match status" value="1"/>
</dbReference>
<evidence type="ECO:0000256" key="4">
    <source>
        <dbReference type="ARBA" id="ARBA00022758"/>
    </source>
</evidence>
<feature type="compositionally biased region" description="Low complexity" evidence="5">
    <location>
        <begin position="19"/>
        <end position="36"/>
    </location>
</feature>
<evidence type="ECO:0000256" key="3">
    <source>
        <dbReference type="ARBA" id="ARBA00011486"/>
    </source>
</evidence>
<comment type="function">
    <text evidence="1">Ornithine decarboxylase (ODC) antizyme protein that negatively regulates ODC activity and intracellular polyamine biosynthesis in response to increased intracellular polyamine levels. Binds to ODC monomers, inhibiting the assembly of the functional ODC homodimer, and targets the monomers for ubiquitin-independent proteolytic destruction by the 26S proteasome.</text>
</comment>
<name>A0A8H4BI17_MUCCL</name>
<reference evidence="6 7" key="1">
    <citation type="submission" date="2019-09" db="EMBL/GenBank/DDBJ databases">
        <authorList>
            <consortium name="DOE Joint Genome Institute"/>
            <person name="Mondo S.J."/>
            <person name="Navarro-Mendoza M.I."/>
            <person name="Perez-Arques C."/>
            <person name="Panchal S."/>
            <person name="Nicolas F.E."/>
            <person name="Ganguly P."/>
            <person name="Pangilinan J."/>
            <person name="Grigoriev I."/>
            <person name="Heitman J."/>
            <person name="Sanya K."/>
            <person name="Garre V."/>
        </authorList>
    </citation>
    <scope>NUCLEOTIDE SEQUENCE [LARGE SCALE GENOMIC DNA]</scope>
    <source>
        <strain evidence="6 7">MU402</strain>
    </source>
</reference>
<comment type="similarity">
    <text evidence="2">Belongs to the ODC antizyme family.</text>
</comment>
<evidence type="ECO:0000313" key="6">
    <source>
        <dbReference type="EMBL" id="KAF1802431.1"/>
    </source>
</evidence>
<dbReference type="GO" id="GO:0075523">
    <property type="term" value="P:viral translational frameshifting"/>
    <property type="evidence" value="ECO:0007669"/>
    <property type="project" value="UniProtKB-KW"/>
</dbReference>
<dbReference type="EMBL" id="JAAECE010000004">
    <property type="protein sequence ID" value="KAF1802431.1"/>
    <property type="molecule type" value="Genomic_DNA"/>
</dbReference>
<gene>
    <name evidence="6" type="ORF">FB192DRAFT_1378049</name>
</gene>
<protein>
    <recommendedName>
        <fullName evidence="8">Ornithine decarboxylase antizyme</fullName>
    </recommendedName>
</protein>
<proteinExistence type="inferred from homology"/>
<evidence type="ECO:0000256" key="2">
    <source>
        <dbReference type="ARBA" id="ARBA00008796"/>
    </source>
</evidence>
<dbReference type="AlphaFoldDB" id="A0A8H4BI17"/>
<dbReference type="InterPro" id="IPR038581">
    <property type="entry name" value="ODC_AZ_sf"/>
</dbReference>
<accession>A0A8H4BI17</accession>
<evidence type="ECO:0000256" key="5">
    <source>
        <dbReference type="SAM" id="MobiDB-lite"/>
    </source>
</evidence>
<dbReference type="SUPFAM" id="SSF55729">
    <property type="entry name" value="Acyl-CoA N-acyltransferases (Nat)"/>
    <property type="match status" value="1"/>
</dbReference>